<protein>
    <submittedName>
        <fullName evidence="1">Glutaminyl-peptide cyclotransferase</fullName>
    </submittedName>
</protein>
<name>A0ABU3BHX6_9FLAO</name>
<dbReference type="RefSeq" id="WP_311385376.1">
    <property type="nucleotide sequence ID" value="NZ_JAVRHU010000002.1"/>
</dbReference>
<sequence>MKTYLLILALVLVEACGNNSKPEELFAIQLEGNKNQFQKNQTIGIAIDNKKEETIGAIEYSIDGIALPVNDGKITLNIESLGSKKLVAKITYDDIKVEVFKTIKVLADKPPEIYTYKILNTYPHDPKAYTQGLEFSGGVLYESTGKKGKSTLRKVNYETGEVLKNINLDNSVFGEGITIMNDKIYQLTWQSGFGYVYDLENFEKTESFTYGKSKEGWGLCNDGTKIFKSDGTEKIWYLEPETLVETGHLEIVTNKSIFNRANELEYVDGKIYANVYGKESMMIIDAQSGAIEGVINFGGLKKLSDKGEEWDEQNSVLNGVAYHPEKKTFFVTGKNWNKLFEVEILKK</sequence>
<dbReference type="Proteomes" id="UP001250662">
    <property type="component" value="Unassembled WGS sequence"/>
</dbReference>
<dbReference type="InterPro" id="IPR011044">
    <property type="entry name" value="Quino_amine_DH_bsu"/>
</dbReference>
<dbReference type="SUPFAM" id="SSF50969">
    <property type="entry name" value="YVTN repeat-like/Quinoprotein amine dehydrogenase"/>
    <property type="match status" value="1"/>
</dbReference>
<dbReference type="Pfam" id="PF05096">
    <property type="entry name" value="Glu_cyclase_2"/>
    <property type="match status" value="1"/>
</dbReference>
<dbReference type="PANTHER" id="PTHR31270">
    <property type="entry name" value="GLUTAMINYL-PEPTIDE CYCLOTRANSFERASE"/>
    <property type="match status" value="1"/>
</dbReference>
<dbReference type="InterPro" id="IPR007788">
    <property type="entry name" value="QCT"/>
</dbReference>
<dbReference type="PANTHER" id="PTHR31270:SF1">
    <property type="entry name" value="GLUTAMINYL-PEPTIDE CYCLOTRANSFERASE"/>
    <property type="match status" value="1"/>
</dbReference>
<dbReference type="EMBL" id="JAVRHU010000002">
    <property type="protein sequence ID" value="MDT0621763.1"/>
    <property type="molecule type" value="Genomic_DNA"/>
</dbReference>
<reference evidence="1 2" key="1">
    <citation type="submission" date="2023-09" db="EMBL/GenBank/DDBJ databases">
        <authorList>
            <person name="Rey-Velasco X."/>
        </authorList>
    </citation>
    <scope>NUCLEOTIDE SEQUENCE [LARGE SCALE GENOMIC DNA]</scope>
    <source>
        <strain evidence="1 2">P007</strain>
    </source>
</reference>
<evidence type="ECO:0000313" key="1">
    <source>
        <dbReference type="EMBL" id="MDT0621763.1"/>
    </source>
</evidence>
<gene>
    <name evidence="1" type="ORF">RM520_09005</name>
</gene>
<organism evidence="1 2">
    <name type="scientific">Croceitalea vernalis</name>
    <dbReference type="NCBI Taxonomy" id="3075599"/>
    <lineage>
        <taxon>Bacteria</taxon>
        <taxon>Pseudomonadati</taxon>
        <taxon>Bacteroidota</taxon>
        <taxon>Flavobacteriia</taxon>
        <taxon>Flavobacteriales</taxon>
        <taxon>Flavobacteriaceae</taxon>
        <taxon>Croceitalea</taxon>
    </lineage>
</organism>
<keyword evidence="2" id="KW-1185">Reference proteome</keyword>
<evidence type="ECO:0000313" key="2">
    <source>
        <dbReference type="Proteomes" id="UP001250662"/>
    </source>
</evidence>
<accession>A0ABU3BHX6</accession>
<proteinExistence type="predicted"/>
<comment type="caution">
    <text evidence="1">The sequence shown here is derived from an EMBL/GenBank/DDBJ whole genome shotgun (WGS) entry which is preliminary data.</text>
</comment>